<protein>
    <recommendedName>
        <fullName evidence="11">Oxygen-dependent coproporphyrinogen-III oxidase</fullName>
        <shortName evidence="11">CPO</shortName>
        <shortName evidence="11">Coprogen oxidase</shortName>
        <shortName evidence="11">Coproporphyrinogenase</shortName>
        <ecNumber evidence="11">1.3.3.3</ecNumber>
    </recommendedName>
</protein>
<feature type="binding site" evidence="11">
    <location>
        <position position="147"/>
    </location>
    <ligand>
        <name>a divalent metal cation</name>
        <dbReference type="ChEBI" id="CHEBI:60240"/>
    </ligand>
</feature>
<dbReference type="NCBIfam" id="NF003727">
    <property type="entry name" value="PRK05330.1"/>
    <property type="match status" value="1"/>
</dbReference>
<evidence type="ECO:0000256" key="9">
    <source>
        <dbReference type="ARBA" id="ARBA00049102"/>
    </source>
</evidence>
<dbReference type="EMBL" id="BMXN01000002">
    <property type="protein sequence ID" value="GHD55286.1"/>
    <property type="molecule type" value="Genomic_DNA"/>
</dbReference>
<keyword evidence="5 11" id="KW-0963">Cytoplasm</keyword>
<dbReference type="GO" id="GO:0046872">
    <property type="term" value="F:metal ion binding"/>
    <property type="evidence" value="ECO:0007669"/>
    <property type="project" value="UniProtKB-KW"/>
</dbReference>
<dbReference type="Gene3D" id="3.40.1500.10">
    <property type="entry name" value="Coproporphyrinogen III oxidase, aerobic"/>
    <property type="match status" value="1"/>
</dbReference>
<dbReference type="HAMAP" id="MF_00333">
    <property type="entry name" value="Coprogen_oxidas"/>
    <property type="match status" value="1"/>
</dbReference>
<dbReference type="Proteomes" id="UP000623776">
    <property type="component" value="Unassembled WGS sequence"/>
</dbReference>
<dbReference type="GO" id="GO:0042803">
    <property type="term" value="F:protein homodimerization activity"/>
    <property type="evidence" value="ECO:0007669"/>
    <property type="project" value="UniProtKB-UniRule"/>
</dbReference>
<comment type="subcellular location">
    <subcellularLocation>
        <location evidence="1 11">Cytoplasm</location>
    </subcellularLocation>
</comment>
<evidence type="ECO:0000256" key="10">
    <source>
        <dbReference type="ARBA" id="ARBA00059657"/>
    </source>
</evidence>
<evidence type="ECO:0000256" key="4">
    <source>
        <dbReference type="ARBA" id="ARBA00011738"/>
    </source>
</evidence>
<keyword evidence="7 11" id="KW-0350">Heme biosynthesis</keyword>
<reference evidence="14" key="1">
    <citation type="journal article" date="2019" name="Int. J. Syst. Evol. Microbiol.">
        <title>The Global Catalogue of Microorganisms (GCM) 10K type strain sequencing project: providing services to taxonomists for standard genome sequencing and annotation.</title>
        <authorList>
            <consortium name="The Broad Institute Genomics Platform"/>
            <consortium name="The Broad Institute Genome Sequencing Center for Infectious Disease"/>
            <person name="Wu L."/>
            <person name="Ma J."/>
        </authorList>
    </citation>
    <scope>NUCLEOTIDE SEQUENCE [LARGE SCALE GENOMIC DNA]</scope>
    <source>
        <strain evidence="14">KCTC 22154</strain>
    </source>
</reference>
<feature type="binding site" evidence="11">
    <location>
        <begin position="260"/>
        <end position="262"/>
    </location>
    <ligand>
        <name>substrate</name>
    </ligand>
</feature>
<evidence type="ECO:0000256" key="12">
    <source>
        <dbReference type="SAM" id="MobiDB-lite"/>
    </source>
</evidence>
<dbReference type="AlphaFoldDB" id="A0A8H9M712"/>
<dbReference type="FunFam" id="3.40.1500.10:FF:000001">
    <property type="entry name" value="Oxygen-dependent coproporphyrinogen-III oxidase"/>
    <property type="match status" value="1"/>
</dbReference>
<organism evidence="13 14">
    <name type="scientific">Vreelandella hamiltonii</name>
    <dbReference type="NCBI Taxonomy" id="502829"/>
    <lineage>
        <taxon>Bacteria</taxon>
        <taxon>Pseudomonadati</taxon>
        <taxon>Pseudomonadota</taxon>
        <taxon>Gammaproteobacteria</taxon>
        <taxon>Oceanospirillales</taxon>
        <taxon>Halomonadaceae</taxon>
        <taxon>Vreelandella</taxon>
    </lineage>
</organism>
<comment type="subunit">
    <text evidence="4 11">Homodimer.</text>
</comment>
<accession>A0A8H9M712</accession>
<dbReference type="EC" id="1.3.3.3" evidence="11"/>
<dbReference type="SUPFAM" id="SSF102886">
    <property type="entry name" value="Coproporphyrinogen III oxidase"/>
    <property type="match status" value="1"/>
</dbReference>
<evidence type="ECO:0000256" key="1">
    <source>
        <dbReference type="ARBA" id="ARBA00004496"/>
    </source>
</evidence>
<dbReference type="GO" id="GO:0004109">
    <property type="term" value="F:coproporphyrinogen oxidase activity"/>
    <property type="evidence" value="ECO:0007669"/>
    <property type="project" value="UniProtKB-UniRule"/>
</dbReference>
<comment type="catalytic activity">
    <reaction evidence="9 11">
        <text>coproporphyrinogen III + O2 + 2 H(+) = protoporphyrinogen IX + 2 CO2 + 2 H2O</text>
        <dbReference type="Rhea" id="RHEA:18257"/>
        <dbReference type="ChEBI" id="CHEBI:15377"/>
        <dbReference type="ChEBI" id="CHEBI:15378"/>
        <dbReference type="ChEBI" id="CHEBI:15379"/>
        <dbReference type="ChEBI" id="CHEBI:16526"/>
        <dbReference type="ChEBI" id="CHEBI:57307"/>
        <dbReference type="ChEBI" id="CHEBI:57309"/>
        <dbReference type="EC" id="1.3.3.3"/>
    </reaction>
</comment>
<evidence type="ECO:0000313" key="13">
    <source>
        <dbReference type="EMBL" id="GHD55286.1"/>
    </source>
</evidence>
<gene>
    <name evidence="11 13" type="primary">hemF</name>
    <name evidence="13" type="ORF">GCM10007157_04840</name>
</gene>
<evidence type="ECO:0000256" key="8">
    <source>
        <dbReference type="ARBA" id="ARBA00023244"/>
    </source>
</evidence>
<evidence type="ECO:0000256" key="11">
    <source>
        <dbReference type="HAMAP-Rule" id="MF_00333"/>
    </source>
</evidence>
<dbReference type="RefSeq" id="WP_189462718.1">
    <property type="nucleotide sequence ID" value="NZ_BMXN01000002.1"/>
</dbReference>
<dbReference type="PRINTS" id="PR00073">
    <property type="entry name" value="COPRGNOXDASE"/>
</dbReference>
<keyword evidence="11" id="KW-0479">Metal-binding</keyword>
<feature type="binding site" evidence="11">
    <location>
        <position position="98"/>
    </location>
    <ligand>
        <name>a divalent metal cation</name>
        <dbReference type="ChEBI" id="CHEBI:60240"/>
    </ligand>
</feature>
<dbReference type="Pfam" id="PF01218">
    <property type="entry name" value="Coprogen_oxidas"/>
    <property type="match status" value="1"/>
</dbReference>
<dbReference type="UniPathway" id="UPA00251">
    <property type="reaction ID" value="UER00322"/>
</dbReference>
<dbReference type="GO" id="GO:0005737">
    <property type="term" value="C:cytoplasm"/>
    <property type="evidence" value="ECO:0007669"/>
    <property type="project" value="UniProtKB-SubCell"/>
</dbReference>
<evidence type="ECO:0000256" key="2">
    <source>
        <dbReference type="ARBA" id="ARBA00005168"/>
    </source>
</evidence>
<sequence>MAHEHLDDVKHYLLDLQDRLCAGLSAADGQATFREDSWQREEGGGGRSRVMTDGRVFEKGGVNFSHVFGAQLPPSATAARPELAGRSFHAVGVSWVMHPENPHIPTSHGNVRFFIAEKEGEPPVWWFGGGFDLTPYYPVFEDVVHWHRVARDACAPFGEGVYERYKAWCDDYFYLKHREETRGVGGLFFDDLNEGGFEECFAFQRAVGDSFLAAYLPIVERRQADAWGEQERDFQLYRRGRYVEFNLVWDRGTLFGLQSGGRTESILMSMPPLARWEYDFTPAQGSREAQLHDYLVPRDWLGEAGQSPQSQAQPQSQRQPSGEAS</sequence>
<feature type="active site" description="Proton donor" evidence="11">
    <location>
        <position position="108"/>
    </location>
</feature>
<dbReference type="PROSITE" id="PS01021">
    <property type="entry name" value="COPROGEN_OXIDASE"/>
    <property type="match status" value="1"/>
</dbReference>
<evidence type="ECO:0000256" key="7">
    <source>
        <dbReference type="ARBA" id="ARBA00023133"/>
    </source>
</evidence>
<evidence type="ECO:0000313" key="14">
    <source>
        <dbReference type="Proteomes" id="UP000623776"/>
    </source>
</evidence>
<feature type="compositionally biased region" description="Low complexity" evidence="12">
    <location>
        <begin position="306"/>
        <end position="325"/>
    </location>
</feature>
<comment type="cofactor">
    <cofactor evidence="11">
        <name>a divalent metal cation</name>
        <dbReference type="ChEBI" id="CHEBI:60240"/>
    </cofactor>
</comment>
<dbReference type="PANTHER" id="PTHR10755:SF0">
    <property type="entry name" value="OXYGEN-DEPENDENT COPROPORPHYRINOGEN-III OXIDASE, MITOCHONDRIAL"/>
    <property type="match status" value="1"/>
</dbReference>
<proteinExistence type="inferred from homology"/>
<feature type="binding site" evidence="11">
    <location>
        <position position="177"/>
    </location>
    <ligand>
        <name>a divalent metal cation</name>
        <dbReference type="ChEBI" id="CHEBI:60240"/>
    </ligand>
</feature>
<evidence type="ECO:0000256" key="3">
    <source>
        <dbReference type="ARBA" id="ARBA00010644"/>
    </source>
</evidence>
<dbReference type="InterPro" id="IPR018375">
    <property type="entry name" value="Coprogen_oxidase_CS"/>
</dbReference>
<name>A0A8H9M712_9GAMM</name>
<dbReference type="PIRSF" id="PIRSF000166">
    <property type="entry name" value="Coproporphyri_ox"/>
    <property type="match status" value="1"/>
</dbReference>
<evidence type="ECO:0000256" key="6">
    <source>
        <dbReference type="ARBA" id="ARBA00023002"/>
    </source>
</evidence>
<keyword evidence="8 11" id="KW-0627">Porphyrin biosynthesis</keyword>
<dbReference type="GO" id="GO:0006782">
    <property type="term" value="P:protoporphyrinogen IX biosynthetic process"/>
    <property type="evidence" value="ECO:0007669"/>
    <property type="project" value="UniProtKB-UniRule"/>
</dbReference>
<feature type="region of interest" description="Important for dimerization" evidence="11">
    <location>
        <begin position="242"/>
        <end position="277"/>
    </location>
</feature>
<feature type="binding site" evidence="11">
    <location>
        <position position="108"/>
    </location>
    <ligand>
        <name>a divalent metal cation</name>
        <dbReference type="ChEBI" id="CHEBI:60240"/>
    </ligand>
</feature>
<feature type="region of interest" description="Disordered" evidence="12">
    <location>
        <begin position="301"/>
        <end position="325"/>
    </location>
</feature>
<evidence type="ECO:0000256" key="5">
    <source>
        <dbReference type="ARBA" id="ARBA00022490"/>
    </source>
</evidence>
<dbReference type="InterPro" id="IPR001260">
    <property type="entry name" value="Coprogen_oxidase_aer"/>
</dbReference>
<feature type="binding site" evidence="11">
    <location>
        <position position="94"/>
    </location>
    <ligand>
        <name>substrate</name>
    </ligand>
</feature>
<dbReference type="InterPro" id="IPR036406">
    <property type="entry name" value="Coprogen_oxidase_aer_sf"/>
</dbReference>
<comment type="similarity">
    <text evidence="3 11">Belongs to the aerobic coproporphyrinogen-III oxidase family.</text>
</comment>
<dbReference type="PANTHER" id="PTHR10755">
    <property type="entry name" value="COPROPORPHYRINOGEN III OXIDASE, MITOCHONDRIAL"/>
    <property type="match status" value="1"/>
</dbReference>
<comment type="caution">
    <text evidence="13">The sequence shown here is derived from an EMBL/GenBank/DDBJ whole genome shotgun (WGS) entry which is preliminary data.</text>
</comment>
<feature type="binding site" evidence="11">
    <location>
        <begin position="110"/>
        <end position="112"/>
    </location>
    <ligand>
        <name>substrate</name>
    </ligand>
</feature>
<feature type="site" description="Important for dimerization" evidence="11">
    <location>
        <position position="177"/>
    </location>
</feature>
<keyword evidence="6 11" id="KW-0560">Oxidoreductase</keyword>
<comment type="pathway">
    <text evidence="2 11">Porphyrin-containing compound metabolism; protoporphyrin-IX biosynthesis; protoporphyrinogen-IX from coproporphyrinogen-III (O2 route): step 1/1.</text>
</comment>
<keyword evidence="14" id="KW-1185">Reference proteome</keyword>
<comment type="function">
    <text evidence="10 11">Involved in the heme biosynthesis. Catalyzes the aerobic oxidative decarboxylation of propionate groups of rings A and B of coproporphyrinogen-III to yield the vinyl groups in protoporphyrinogen-IX.</text>
</comment>